<dbReference type="Pfam" id="PF13181">
    <property type="entry name" value="TPR_8"/>
    <property type="match status" value="2"/>
</dbReference>
<protein>
    <submittedName>
        <fullName evidence="4">Tetratricopeptide repeat protein</fullName>
    </submittedName>
</protein>
<dbReference type="SMART" id="SM00028">
    <property type="entry name" value="TPR"/>
    <property type="match status" value="6"/>
</dbReference>
<evidence type="ECO:0000256" key="3">
    <source>
        <dbReference type="PROSITE-ProRule" id="PRU00339"/>
    </source>
</evidence>
<dbReference type="PANTHER" id="PTHR45586:SF1">
    <property type="entry name" value="LIPOPOLYSACCHARIDE ASSEMBLY PROTEIN B"/>
    <property type="match status" value="1"/>
</dbReference>
<keyword evidence="5" id="KW-1185">Reference proteome</keyword>
<dbReference type="Proteomes" id="UP001461163">
    <property type="component" value="Unassembled WGS sequence"/>
</dbReference>
<proteinExistence type="predicted"/>
<dbReference type="InterPro" id="IPR051012">
    <property type="entry name" value="CellSynth/LPSAsmb/PSIAsmb"/>
</dbReference>
<gene>
    <name evidence="4" type="ORF">WNY77_12435</name>
</gene>
<dbReference type="EMBL" id="JBBMQS010000006">
    <property type="protein sequence ID" value="MEM5498207.1"/>
    <property type="molecule type" value="Genomic_DNA"/>
</dbReference>
<dbReference type="RefSeq" id="WP_342881899.1">
    <property type="nucleotide sequence ID" value="NZ_JBBMQS010000006.1"/>
</dbReference>
<evidence type="ECO:0000256" key="2">
    <source>
        <dbReference type="ARBA" id="ARBA00022803"/>
    </source>
</evidence>
<evidence type="ECO:0000256" key="1">
    <source>
        <dbReference type="ARBA" id="ARBA00022737"/>
    </source>
</evidence>
<reference evidence="4 5" key="1">
    <citation type="submission" date="2024-03" db="EMBL/GenBank/DDBJ databases">
        <title>Community enrichment and isolation of bacterial strains for fucoidan degradation.</title>
        <authorList>
            <person name="Sichert A."/>
        </authorList>
    </citation>
    <scope>NUCLEOTIDE SEQUENCE [LARGE SCALE GENOMIC DNA]</scope>
    <source>
        <strain evidence="4 5">AS12</strain>
    </source>
</reference>
<evidence type="ECO:0000313" key="5">
    <source>
        <dbReference type="Proteomes" id="UP001461163"/>
    </source>
</evidence>
<evidence type="ECO:0000313" key="4">
    <source>
        <dbReference type="EMBL" id="MEM5498207.1"/>
    </source>
</evidence>
<name>A0ABU9SWJ6_9ALTE</name>
<dbReference type="InterPro" id="IPR019734">
    <property type="entry name" value="TPR_rpt"/>
</dbReference>
<organism evidence="4 5">
    <name type="scientific">Paraglaciecola mesophila</name>
    <dbReference type="NCBI Taxonomy" id="197222"/>
    <lineage>
        <taxon>Bacteria</taxon>
        <taxon>Pseudomonadati</taxon>
        <taxon>Pseudomonadota</taxon>
        <taxon>Gammaproteobacteria</taxon>
        <taxon>Alteromonadales</taxon>
        <taxon>Alteromonadaceae</taxon>
        <taxon>Paraglaciecola</taxon>
    </lineage>
</organism>
<dbReference type="InterPro" id="IPR011990">
    <property type="entry name" value="TPR-like_helical_dom_sf"/>
</dbReference>
<dbReference type="PANTHER" id="PTHR45586">
    <property type="entry name" value="TPR REPEAT-CONTAINING PROTEIN PA4667"/>
    <property type="match status" value="1"/>
</dbReference>
<keyword evidence="1" id="KW-0677">Repeat</keyword>
<feature type="repeat" description="TPR" evidence="3">
    <location>
        <begin position="97"/>
        <end position="130"/>
    </location>
</feature>
<comment type="caution">
    <text evidence="4">The sequence shown here is derived from an EMBL/GenBank/DDBJ whole genome shotgun (WGS) entry which is preliminary data.</text>
</comment>
<dbReference type="PROSITE" id="PS50005">
    <property type="entry name" value="TPR"/>
    <property type="match status" value="1"/>
</dbReference>
<accession>A0ABU9SWJ6</accession>
<dbReference type="SUPFAM" id="SSF48452">
    <property type="entry name" value="TPR-like"/>
    <property type="match status" value="2"/>
</dbReference>
<dbReference type="Gene3D" id="1.25.40.10">
    <property type="entry name" value="Tetratricopeptide repeat domain"/>
    <property type="match status" value="3"/>
</dbReference>
<sequence length="447" mass="50603">MKLNNKKSSNLSCKVLGLALCAVIGLGINVTPMAMKNAQAQEDSQRETRRTPALRVKVYDQLSRAQKLADEGKTDEALEALENVKGKASSMNSYELAMMYNFYGFIYYNVERFDEAIASFETVVEQQPIPESFELSTLFSLAQLHMMRGNFDKTVAFLERWETLNASVNSNSEIPAKNYVLKAQAMYQQKSYDKAASYIEKAIEIVEAQDDIPDENWYVLQRAVYYELKQSEKVKDVLLKLVRHFDKPKYWVQLAGMYGELGEEQKQLAILETAYQQGYIESGSDMFNLAQLYYYHQMPFKGARLIEKGFVSGALDKNLKNLKFLSQCWVLAKENEEAVPVMKAAADLSDDGELDAQLGQIYLNMEKWQQAITASEAALEKGGLRNEGTVHLVKGMAFFNVGQYNEALNELAEAEKFHSSKGMAQQWSKFVETEKASADRLTVSLSQ</sequence>
<dbReference type="Pfam" id="PF13432">
    <property type="entry name" value="TPR_16"/>
    <property type="match status" value="1"/>
</dbReference>
<keyword evidence="2 3" id="KW-0802">TPR repeat</keyword>